<dbReference type="Proteomes" id="UP001518989">
    <property type="component" value="Unassembled WGS sequence"/>
</dbReference>
<evidence type="ECO:0000313" key="2">
    <source>
        <dbReference type="Proteomes" id="UP001518989"/>
    </source>
</evidence>
<accession>A0ABS3KSQ2</accession>
<comment type="caution">
    <text evidence="1">The sequence shown here is derived from an EMBL/GenBank/DDBJ whole genome shotgun (WGS) entry which is preliminary data.</text>
</comment>
<dbReference type="EMBL" id="JACTNG010000009">
    <property type="protein sequence ID" value="MBO1080497.1"/>
    <property type="molecule type" value="Genomic_DNA"/>
</dbReference>
<organism evidence="1 2">
    <name type="scientific">Roseomonas haemaphysalidis</name>
    <dbReference type="NCBI Taxonomy" id="2768162"/>
    <lineage>
        <taxon>Bacteria</taxon>
        <taxon>Pseudomonadati</taxon>
        <taxon>Pseudomonadota</taxon>
        <taxon>Alphaproteobacteria</taxon>
        <taxon>Acetobacterales</taxon>
        <taxon>Roseomonadaceae</taxon>
        <taxon>Roseomonas</taxon>
    </lineage>
</organism>
<reference evidence="1 2" key="1">
    <citation type="submission" date="2020-09" db="EMBL/GenBank/DDBJ databases">
        <title>Roseomonas.</title>
        <authorList>
            <person name="Zhu W."/>
        </authorList>
    </citation>
    <scope>NUCLEOTIDE SEQUENCE [LARGE SCALE GENOMIC DNA]</scope>
    <source>
        <strain evidence="1 2">573</strain>
    </source>
</reference>
<dbReference type="RefSeq" id="WP_207418501.1">
    <property type="nucleotide sequence ID" value="NZ_CP061177.1"/>
</dbReference>
<proteinExistence type="predicted"/>
<dbReference type="InterPro" id="IPR007439">
    <property type="entry name" value="Chemotax_Pase_CheZ"/>
</dbReference>
<gene>
    <name evidence="1" type="ORF">IAI61_15750</name>
</gene>
<dbReference type="Pfam" id="PF04344">
    <property type="entry name" value="CheZ"/>
    <property type="match status" value="1"/>
</dbReference>
<name>A0ABS3KSQ2_9PROT</name>
<dbReference type="SUPFAM" id="SSF75708">
    <property type="entry name" value="Chemotaxis phosphatase CheZ"/>
    <property type="match status" value="1"/>
</dbReference>
<sequence length="210" mass="21603">MTLPSLPSAGPQQGLARIAGHVAAISGEVDRLLGVRIPVPGEDDRLAQAVVEMRAMSKLLAETRAEIVGLSPPPTGIGDTLDAVVAETETAAMEIMQQAERAQAAAGRLTDGSTTDSKADLAEVSDAAMSILMACAFQDITGQRIRKVLSAMRHVEGRVATLVALMGIGQEERPDRLDGAAAGSDAALLNGPSAAHEGGLGQTAVDDLFN</sequence>
<protein>
    <submittedName>
        <fullName evidence="1">Protein phosphatase CheZ</fullName>
    </submittedName>
</protein>
<keyword evidence="2" id="KW-1185">Reference proteome</keyword>
<dbReference type="Gene3D" id="1.10.287.500">
    <property type="entry name" value="Helix hairpin bin"/>
    <property type="match status" value="1"/>
</dbReference>
<evidence type="ECO:0000313" key="1">
    <source>
        <dbReference type="EMBL" id="MBO1080497.1"/>
    </source>
</evidence>